<dbReference type="STRING" id="1073423.SAMN04488700_1526"/>
<evidence type="ECO:0000313" key="3">
    <source>
        <dbReference type="Proteomes" id="UP000193435"/>
    </source>
</evidence>
<proteinExistence type="predicted"/>
<protein>
    <submittedName>
        <fullName evidence="2">Uncharacterized protein</fullName>
    </submittedName>
</protein>
<feature type="region of interest" description="Disordered" evidence="1">
    <location>
        <begin position="1"/>
        <end position="52"/>
    </location>
</feature>
<evidence type="ECO:0000256" key="1">
    <source>
        <dbReference type="SAM" id="MobiDB-lite"/>
    </source>
</evidence>
<keyword evidence="3" id="KW-1185">Reference proteome</keyword>
<feature type="compositionally biased region" description="Polar residues" evidence="1">
    <location>
        <begin position="21"/>
        <end position="52"/>
    </location>
</feature>
<accession>A0A1X7N9B2</accession>
<dbReference type="EMBL" id="FXBJ01000002">
    <property type="protein sequence ID" value="SMH33435.1"/>
    <property type="molecule type" value="Genomic_DNA"/>
</dbReference>
<gene>
    <name evidence="2" type="ORF">SAMN04488700_1526</name>
</gene>
<sequence>MVNTNMEQMKKLIEAKKKKGSQQNSSDNTPSKVNGTSSKGFKNTKRSGSLNK</sequence>
<reference evidence="2 3" key="1">
    <citation type="submission" date="2017-04" db="EMBL/GenBank/DDBJ databases">
        <authorList>
            <person name="Afonso C.L."/>
            <person name="Miller P.J."/>
            <person name="Scott M.A."/>
            <person name="Spackman E."/>
            <person name="Goraichik I."/>
            <person name="Dimitrov K.M."/>
            <person name="Suarez D.L."/>
            <person name="Swayne D.E."/>
        </authorList>
    </citation>
    <scope>NUCLEOTIDE SEQUENCE [LARGE SCALE GENOMIC DNA]</scope>
    <source>
        <strain evidence="2 3">LMG26642</strain>
    </source>
</reference>
<evidence type="ECO:0000313" key="2">
    <source>
        <dbReference type="EMBL" id="SMH33435.1"/>
    </source>
</evidence>
<name>A0A1X7N9B2_9LACT</name>
<dbReference type="Proteomes" id="UP000193435">
    <property type="component" value="Unassembled WGS sequence"/>
</dbReference>
<organism evidence="2 3">
    <name type="scientific">Carnobacterium iners</name>
    <dbReference type="NCBI Taxonomy" id="1073423"/>
    <lineage>
        <taxon>Bacteria</taxon>
        <taxon>Bacillati</taxon>
        <taxon>Bacillota</taxon>
        <taxon>Bacilli</taxon>
        <taxon>Lactobacillales</taxon>
        <taxon>Carnobacteriaceae</taxon>
        <taxon>Carnobacterium</taxon>
    </lineage>
</organism>
<dbReference type="AlphaFoldDB" id="A0A1X7N9B2"/>
<dbReference type="RefSeq" id="WP_177173764.1">
    <property type="nucleotide sequence ID" value="NZ_FOAH01000044.1"/>
</dbReference>